<reference evidence="2 3" key="1">
    <citation type="submission" date="2017-04" db="EMBL/GenBank/DDBJ databases">
        <title>Genome Sequence of the Model Brown-Rot Fungus Postia placenta SB12.</title>
        <authorList>
            <consortium name="DOE Joint Genome Institute"/>
            <person name="Gaskell J."/>
            <person name="Kersten P."/>
            <person name="Larrondo L.F."/>
            <person name="Canessa P."/>
            <person name="Martinez D."/>
            <person name="Hibbett D."/>
            <person name="Schmoll M."/>
            <person name="Kubicek C.P."/>
            <person name="Martinez A.T."/>
            <person name="Yadav J."/>
            <person name="Master E."/>
            <person name="Magnuson J.K."/>
            <person name="James T."/>
            <person name="Yaver D."/>
            <person name="Berka R."/>
            <person name="Labutti K."/>
            <person name="Lipzen A."/>
            <person name="Aerts A."/>
            <person name="Barry K."/>
            <person name="Henrissat B."/>
            <person name="Blanchette R."/>
            <person name="Grigoriev I."/>
            <person name="Cullen D."/>
        </authorList>
    </citation>
    <scope>NUCLEOTIDE SEQUENCE [LARGE SCALE GENOMIC DNA]</scope>
    <source>
        <strain evidence="2 3">MAD-698-R-SB12</strain>
    </source>
</reference>
<dbReference type="GO" id="GO:0038203">
    <property type="term" value="P:TORC2 signaling"/>
    <property type="evidence" value="ECO:0007669"/>
    <property type="project" value="TreeGrafter"/>
</dbReference>
<sequence>MHRLGTLAHSHLPALGTSLTAAAQAATAIAAPVMPSLSANSSDPWQSLHVHVLPLFNGEPLRVPIEDLNQLVKRHIQAVVSQSPSKALAVLENDASELIASGMVTLNAKLAEIDDEKLVGRVVELWGFFWDQVLPYVEGALLPLQTEPLLSSLYRHPKTHKQNTSPISGTNGKGSISSLVMQSSSQIDVRTVALQSFRDRVIDPVHKRMSKRIEATREDSIPESPISSQPRLQQMLLVLVSQRSRRPISFSLTPEPQEPTAGEAAVQLLLRAVRVPLAQTGHGARRSSGAPSFLSAGQPRDRRGRIAQKHERRSSGARRESIDEEDEGSDGAGNPPRARFAVLDDEIRQQKDFLDSLRSPGPEATPTTGGWGLGVTGEGKAQEDDDDDTMDWDQAQAVVERMVGMNTLQDSRRRGT</sequence>
<gene>
    <name evidence="2" type="ORF">POSPLADRAFT_1031546</name>
</gene>
<dbReference type="EMBL" id="KZ110592">
    <property type="protein sequence ID" value="OSX66581.1"/>
    <property type="molecule type" value="Genomic_DNA"/>
</dbReference>
<dbReference type="RefSeq" id="XP_024343375.1">
    <property type="nucleotide sequence ID" value="XM_024476801.1"/>
</dbReference>
<dbReference type="GO" id="GO:0031932">
    <property type="term" value="C:TORC2 complex"/>
    <property type="evidence" value="ECO:0007669"/>
    <property type="project" value="TreeGrafter"/>
</dbReference>
<keyword evidence="3" id="KW-1185">Reference proteome</keyword>
<feature type="compositionally biased region" description="Basic and acidic residues" evidence="1">
    <location>
        <begin position="345"/>
        <end position="355"/>
    </location>
</feature>
<dbReference type="PANTHER" id="PTHR32428:SF2">
    <property type="entry name" value="TARGET OF RAPAMYCIN COMPLEX 2 SUBUNIT BIT61-RELATED"/>
    <property type="match status" value="1"/>
</dbReference>
<evidence type="ECO:0000313" key="2">
    <source>
        <dbReference type="EMBL" id="OSX66581.1"/>
    </source>
</evidence>
<dbReference type="OrthoDB" id="2290221at2759"/>
<feature type="region of interest" description="Disordered" evidence="1">
    <location>
        <begin position="280"/>
        <end position="389"/>
    </location>
</feature>
<dbReference type="STRING" id="670580.A0A1X6ND87"/>
<proteinExistence type="predicted"/>
<dbReference type="AlphaFoldDB" id="A0A1X6ND87"/>
<dbReference type="InterPro" id="IPR013745">
    <property type="entry name" value="Bit61/PRR5"/>
</dbReference>
<evidence type="ECO:0000256" key="1">
    <source>
        <dbReference type="SAM" id="MobiDB-lite"/>
    </source>
</evidence>
<dbReference type="Pfam" id="PF08539">
    <property type="entry name" value="HbrB"/>
    <property type="match status" value="1"/>
</dbReference>
<evidence type="ECO:0008006" key="4">
    <source>
        <dbReference type="Google" id="ProtNLM"/>
    </source>
</evidence>
<dbReference type="Proteomes" id="UP000194127">
    <property type="component" value="Unassembled WGS sequence"/>
</dbReference>
<organism evidence="2 3">
    <name type="scientific">Postia placenta MAD-698-R-SB12</name>
    <dbReference type="NCBI Taxonomy" id="670580"/>
    <lineage>
        <taxon>Eukaryota</taxon>
        <taxon>Fungi</taxon>
        <taxon>Dikarya</taxon>
        <taxon>Basidiomycota</taxon>
        <taxon>Agaricomycotina</taxon>
        <taxon>Agaricomycetes</taxon>
        <taxon>Polyporales</taxon>
        <taxon>Adustoporiaceae</taxon>
        <taxon>Rhodonia</taxon>
    </lineage>
</organism>
<dbReference type="PANTHER" id="PTHR32428">
    <property type="entry name" value="TARGET OF RAPAMYCIN COMPLEX 2 SUBUNIT BIT61-RELATED"/>
    <property type="match status" value="1"/>
</dbReference>
<feature type="compositionally biased region" description="Basic residues" evidence="1">
    <location>
        <begin position="302"/>
        <end position="312"/>
    </location>
</feature>
<evidence type="ECO:0000313" key="3">
    <source>
        <dbReference type="Proteomes" id="UP000194127"/>
    </source>
</evidence>
<accession>A0A1X6ND87</accession>
<dbReference type="GeneID" id="36321752"/>
<name>A0A1X6ND87_9APHY</name>
<protein>
    <recommendedName>
        <fullName evidence="4">HbrB-like protein</fullName>
    </recommendedName>
</protein>